<proteinExistence type="predicted"/>
<dbReference type="InterPro" id="IPR050109">
    <property type="entry name" value="HTH-type_TetR-like_transc_reg"/>
</dbReference>
<feature type="domain" description="HTH tetR-type" evidence="5">
    <location>
        <begin position="16"/>
        <end position="75"/>
    </location>
</feature>
<dbReference type="InterPro" id="IPR036271">
    <property type="entry name" value="Tet_transcr_reg_TetR-rel_C_sf"/>
</dbReference>
<keyword evidence="1" id="KW-0805">Transcription regulation</keyword>
<gene>
    <name evidence="6" type="ORF">C5F51_10265</name>
</gene>
<dbReference type="PROSITE" id="PS50977">
    <property type="entry name" value="HTH_TETR_2"/>
    <property type="match status" value="1"/>
</dbReference>
<dbReference type="SUPFAM" id="SSF46689">
    <property type="entry name" value="Homeodomain-like"/>
    <property type="match status" value="1"/>
</dbReference>
<keyword evidence="3" id="KW-0804">Transcription</keyword>
<evidence type="ECO:0000256" key="4">
    <source>
        <dbReference type="PROSITE-ProRule" id="PRU00335"/>
    </source>
</evidence>
<dbReference type="AlphaFoldDB" id="A0A2S6A9D1"/>
<accession>A0A2S6A9D1</accession>
<dbReference type="PANTHER" id="PTHR30055">
    <property type="entry name" value="HTH-TYPE TRANSCRIPTIONAL REGULATOR RUTR"/>
    <property type="match status" value="1"/>
</dbReference>
<dbReference type="Proteomes" id="UP000238356">
    <property type="component" value="Unassembled WGS sequence"/>
</dbReference>
<evidence type="ECO:0000256" key="3">
    <source>
        <dbReference type="ARBA" id="ARBA00023163"/>
    </source>
</evidence>
<keyword evidence="7" id="KW-1185">Reference proteome</keyword>
<dbReference type="GO" id="GO:0003700">
    <property type="term" value="F:DNA-binding transcription factor activity"/>
    <property type="evidence" value="ECO:0007669"/>
    <property type="project" value="TreeGrafter"/>
</dbReference>
<sequence>MVLEPTHPDSLRADARSNRDHILLAALDVFAERGTDVPMKLIADRAGVGVGTLYRRFPDRDALVVATAQAHLDRLARMAESAGAQEATAWAGLCRFLRECALLRLGALAAAIEPTVHTMVRTDSRVGAVRASVLDRIDALIRRAQQDGDLRTDIGSTEVGLIMTLQVYAQPGEAYPAAVDRVLAIVFDGLSSTPRTAHDIPGSEA</sequence>
<dbReference type="GO" id="GO:0000976">
    <property type="term" value="F:transcription cis-regulatory region binding"/>
    <property type="evidence" value="ECO:0007669"/>
    <property type="project" value="TreeGrafter"/>
</dbReference>
<dbReference type="Pfam" id="PF21597">
    <property type="entry name" value="TetR_C_43"/>
    <property type="match status" value="1"/>
</dbReference>
<name>A0A2S6A9D1_9NOCA</name>
<feature type="DNA-binding region" description="H-T-H motif" evidence="4">
    <location>
        <begin position="38"/>
        <end position="57"/>
    </location>
</feature>
<protein>
    <submittedName>
        <fullName evidence="6">TetR/AcrR family transcriptional regulator</fullName>
    </submittedName>
</protein>
<evidence type="ECO:0000313" key="7">
    <source>
        <dbReference type="Proteomes" id="UP000238356"/>
    </source>
</evidence>
<reference evidence="6 7" key="1">
    <citation type="submission" date="2018-02" db="EMBL/GenBank/DDBJ databases">
        <title>8 Nocardia nova and 1 Nocardia cyriacigeorgica strain used for evolution to TMP-SMX.</title>
        <authorList>
            <person name="Mehta H."/>
            <person name="Weng J."/>
            <person name="Shamoo Y."/>
        </authorList>
    </citation>
    <scope>NUCLEOTIDE SEQUENCE [LARGE SCALE GENOMIC DNA]</scope>
    <source>
        <strain evidence="6 7">BAA2227</strain>
    </source>
</reference>
<dbReference type="InterPro" id="IPR009057">
    <property type="entry name" value="Homeodomain-like_sf"/>
</dbReference>
<dbReference type="Gene3D" id="1.10.357.10">
    <property type="entry name" value="Tetracycline Repressor, domain 2"/>
    <property type="match status" value="1"/>
</dbReference>
<dbReference type="InterPro" id="IPR001647">
    <property type="entry name" value="HTH_TetR"/>
</dbReference>
<comment type="caution">
    <text evidence="6">The sequence shown here is derived from an EMBL/GenBank/DDBJ whole genome shotgun (WGS) entry which is preliminary data.</text>
</comment>
<keyword evidence="2 4" id="KW-0238">DNA-binding</keyword>
<dbReference type="SUPFAM" id="SSF48498">
    <property type="entry name" value="Tetracyclin repressor-like, C-terminal domain"/>
    <property type="match status" value="1"/>
</dbReference>
<organism evidence="6 7">
    <name type="scientific">Nocardia nova</name>
    <dbReference type="NCBI Taxonomy" id="37330"/>
    <lineage>
        <taxon>Bacteria</taxon>
        <taxon>Bacillati</taxon>
        <taxon>Actinomycetota</taxon>
        <taxon>Actinomycetes</taxon>
        <taxon>Mycobacteriales</taxon>
        <taxon>Nocardiaceae</taxon>
        <taxon>Nocardia</taxon>
    </lineage>
</organism>
<evidence type="ECO:0000259" key="5">
    <source>
        <dbReference type="PROSITE" id="PS50977"/>
    </source>
</evidence>
<dbReference type="RefSeq" id="WP_104363020.1">
    <property type="nucleotide sequence ID" value="NZ_PSZD01000005.1"/>
</dbReference>
<evidence type="ECO:0000313" key="6">
    <source>
        <dbReference type="EMBL" id="PPJ29851.1"/>
    </source>
</evidence>
<dbReference type="Pfam" id="PF00440">
    <property type="entry name" value="TetR_N"/>
    <property type="match status" value="1"/>
</dbReference>
<dbReference type="PRINTS" id="PR00455">
    <property type="entry name" value="HTHTETR"/>
</dbReference>
<dbReference type="PANTHER" id="PTHR30055:SF234">
    <property type="entry name" value="HTH-TYPE TRANSCRIPTIONAL REGULATOR BETI"/>
    <property type="match status" value="1"/>
</dbReference>
<evidence type="ECO:0000256" key="1">
    <source>
        <dbReference type="ARBA" id="ARBA00023015"/>
    </source>
</evidence>
<dbReference type="InterPro" id="IPR049445">
    <property type="entry name" value="TetR_SbtR-like_C"/>
</dbReference>
<evidence type="ECO:0000256" key="2">
    <source>
        <dbReference type="ARBA" id="ARBA00023125"/>
    </source>
</evidence>
<dbReference type="EMBL" id="PSZD01000005">
    <property type="protein sequence ID" value="PPJ29851.1"/>
    <property type="molecule type" value="Genomic_DNA"/>
</dbReference>